<dbReference type="CDD" id="cd00077">
    <property type="entry name" value="HDc"/>
    <property type="match status" value="1"/>
</dbReference>
<dbReference type="Pfam" id="PF01966">
    <property type="entry name" value="HD"/>
    <property type="match status" value="1"/>
</dbReference>
<dbReference type="PANTHER" id="PTHR11373">
    <property type="entry name" value="DEOXYNUCLEOSIDE TRIPHOSPHATE TRIPHOSPHOHYDROLASE"/>
    <property type="match status" value="1"/>
</dbReference>
<keyword evidence="5" id="KW-1185">Reference proteome</keyword>
<dbReference type="GO" id="GO:0005634">
    <property type="term" value="C:nucleus"/>
    <property type="evidence" value="ECO:0007669"/>
    <property type="project" value="TreeGrafter"/>
</dbReference>
<reference evidence="4" key="2">
    <citation type="submission" date="2015-02" db="UniProtKB">
        <authorList>
            <consortium name="EnsemblMetazoa"/>
        </authorList>
    </citation>
    <scope>IDENTIFICATION</scope>
</reference>
<feature type="region of interest" description="Disordered" evidence="2">
    <location>
        <begin position="177"/>
        <end position="204"/>
    </location>
</feature>
<evidence type="ECO:0000256" key="2">
    <source>
        <dbReference type="SAM" id="MobiDB-lite"/>
    </source>
</evidence>
<dbReference type="AlphaFoldDB" id="T1IUT7"/>
<dbReference type="PANTHER" id="PTHR11373:SF4">
    <property type="entry name" value="DEOXYNUCLEOSIDE TRIPHOSPHATE TRIPHOSPHOHYDROLASE SAMHD1"/>
    <property type="match status" value="1"/>
</dbReference>
<dbReference type="SUPFAM" id="SSF109604">
    <property type="entry name" value="HD-domain/PDEase-like"/>
    <property type="match status" value="1"/>
</dbReference>
<dbReference type="InterPro" id="IPR006674">
    <property type="entry name" value="HD_domain"/>
</dbReference>
<reference evidence="5" key="1">
    <citation type="submission" date="2011-05" db="EMBL/GenBank/DDBJ databases">
        <authorList>
            <person name="Richards S.R."/>
            <person name="Qu J."/>
            <person name="Jiang H."/>
            <person name="Jhangiani S.N."/>
            <person name="Agravi P."/>
            <person name="Goodspeed R."/>
            <person name="Gross S."/>
            <person name="Mandapat C."/>
            <person name="Jackson L."/>
            <person name="Mathew T."/>
            <person name="Pu L."/>
            <person name="Thornton R."/>
            <person name="Saada N."/>
            <person name="Wilczek-Boney K.B."/>
            <person name="Lee S."/>
            <person name="Kovar C."/>
            <person name="Wu Y."/>
            <person name="Scherer S.E."/>
            <person name="Worley K.C."/>
            <person name="Muzny D.M."/>
            <person name="Gibbs R."/>
        </authorList>
    </citation>
    <scope>NUCLEOTIDE SEQUENCE</scope>
    <source>
        <strain evidence="5">Brora</strain>
    </source>
</reference>
<proteinExistence type="inferred from homology"/>
<dbReference type="eggNOG" id="KOG2681">
    <property type="taxonomic scope" value="Eukaryota"/>
</dbReference>
<evidence type="ECO:0000256" key="1">
    <source>
        <dbReference type="ARBA" id="ARBA00005776"/>
    </source>
</evidence>
<dbReference type="GO" id="GO:0008832">
    <property type="term" value="F:dGTPase activity"/>
    <property type="evidence" value="ECO:0007669"/>
    <property type="project" value="TreeGrafter"/>
</dbReference>
<sequence length="204" mass="23605">MVSKQSPLIYKIFNDEVYGAIKLDERYFHIIDTKEFQRLRNIHHLGYSQPVYPRATHTRFEHSIGVCHLAETLAKQLQAQLETEELIFKNERITITDNEVACVAIAGLCHDLGYGPFSHVWKKYLKQEKNIKWKHKKIISTESFMNICNDPTIWKQLNLTENERDLIFDFINPASKDAPVDASENAPVDTPENAPVDTPKDTQH</sequence>
<name>T1IUT7_STRMM</name>
<protein>
    <recommendedName>
        <fullName evidence="3">HD domain-containing protein</fullName>
    </recommendedName>
</protein>
<dbReference type="HOGENOM" id="CLU_1346207_0_0_1"/>
<dbReference type="EnsemblMetazoa" id="SMAR004917-RA">
    <property type="protein sequence ID" value="SMAR004917-PA"/>
    <property type="gene ID" value="SMAR004917"/>
</dbReference>
<feature type="domain" description="HD" evidence="3">
    <location>
        <begin position="59"/>
        <end position="138"/>
    </location>
</feature>
<organism evidence="4 5">
    <name type="scientific">Strigamia maritima</name>
    <name type="common">European centipede</name>
    <name type="synonym">Geophilus maritimus</name>
    <dbReference type="NCBI Taxonomy" id="126957"/>
    <lineage>
        <taxon>Eukaryota</taxon>
        <taxon>Metazoa</taxon>
        <taxon>Ecdysozoa</taxon>
        <taxon>Arthropoda</taxon>
        <taxon>Myriapoda</taxon>
        <taxon>Chilopoda</taxon>
        <taxon>Pleurostigmophora</taxon>
        <taxon>Geophilomorpha</taxon>
        <taxon>Linotaeniidae</taxon>
        <taxon>Strigamia</taxon>
    </lineage>
</organism>
<dbReference type="PhylomeDB" id="T1IUT7"/>
<evidence type="ECO:0000259" key="3">
    <source>
        <dbReference type="Pfam" id="PF01966"/>
    </source>
</evidence>
<evidence type="ECO:0000313" key="4">
    <source>
        <dbReference type="EnsemblMetazoa" id="SMAR004917-PA"/>
    </source>
</evidence>
<dbReference type="InterPro" id="IPR003607">
    <property type="entry name" value="HD/PDEase_dom"/>
</dbReference>
<dbReference type="STRING" id="126957.T1IUT7"/>
<dbReference type="Proteomes" id="UP000014500">
    <property type="component" value="Unassembled WGS sequence"/>
</dbReference>
<accession>T1IUT7</accession>
<dbReference type="Gene3D" id="1.10.3210.10">
    <property type="entry name" value="Hypothetical protein af1432"/>
    <property type="match status" value="1"/>
</dbReference>
<comment type="similarity">
    <text evidence="1">Belongs to the SAMHD1 family.</text>
</comment>
<dbReference type="EMBL" id="AFFK01019599">
    <property type="status" value="NOT_ANNOTATED_CDS"/>
    <property type="molecule type" value="Genomic_DNA"/>
</dbReference>
<evidence type="ECO:0000313" key="5">
    <source>
        <dbReference type="Proteomes" id="UP000014500"/>
    </source>
</evidence>
<dbReference type="InterPro" id="IPR050135">
    <property type="entry name" value="dGTPase-like"/>
</dbReference>
<dbReference type="GO" id="GO:0006203">
    <property type="term" value="P:dGTP catabolic process"/>
    <property type="evidence" value="ECO:0007669"/>
    <property type="project" value="TreeGrafter"/>
</dbReference>